<dbReference type="EMBL" id="QRVL01000007">
    <property type="protein sequence ID" value="RGS40361.1"/>
    <property type="molecule type" value="Genomic_DNA"/>
</dbReference>
<sequence length="217" mass="25355">MNDKKFAFVMCANNEQYEKEALYYIERLEVPEGYSCESVVIREAESMAEGYNRAMQLSDARYKIYMHQDVMITEKKFLKKILSLFENREIGMIGLVGSPVFPENGVMWYGDRIGSLYTQGSEGYGTYIFGQVAAPCEYVEAVDGFLMITQYDVPWRADIFKKWDFYDVSQCFEFSKRGYKIAVPAMLNPWCIHDCGASDYHDYFGEREKFLQEYRNS</sequence>
<dbReference type="InterPro" id="IPR029044">
    <property type="entry name" value="Nucleotide-diphossugar_trans"/>
</dbReference>
<dbReference type="RefSeq" id="WP_118097460.1">
    <property type="nucleotide sequence ID" value="NZ_DBFVHP010000001.1"/>
</dbReference>
<evidence type="ECO:0000313" key="3">
    <source>
        <dbReference type="Proteomes" id="UP000266172"/>
    </source>
</evidence>
<gene>
    <name evidence="2" type="ORF">DWX93_09585</name>
</gene>
<feature type="domain" description="Streptomycin biosynthesis protein StrF" evidence="1">
    <location>
        <begin position="7"/>
        <end position="214"/>
    </location>
</feature>
<name>A0A395VBE3_9FIRM</name>
<evidence type="ECO:0000313" key="2">
    <source>
        <dbReference type="EMBL" id="RGS40361.1"/>
    </source>
</evidence>
<organism evidence="2 3">
    <name type="scientific">Roseburia hominis</name>
    <dbReference type="NCBI Taxonomy" id="301301"/>
    <lineage>
        <taxon>Bacteria</taxon>
        <taxon>Bacillati</taxon>
        <taxon>Bacillota</taxon>
        <taxon>Clostridia</taxon>
        <taxon>Lachnospirales</taxon>
        <taxon>Lachnospiraceae</taxon>
        <taxon>Roseburia</taxon>
    </lineage>
</organism>
<dbReference type="Proteomes" id="UP000266172">
    <property type="component" value="Unassembled WGS sequence"/>
</dbReference>
<accession>A0A395VBE3</accession>
<dbReference type="Pfam" id="PF13712">
    <property type="entry name" value="Glyco_tranf_2_5"/>
    <property type="match status" value="1"/>
</dbReference>
<dbReference type="SUPFAM" id="SSF53448">
    <property type="entry name" value="Nucleotide-diphospho-sugar transferases"/>
    <property type="match status" value="1"/>
</dbReference>
<evidence type="ECO:0000259" key="1">
    <source>
        <dbReference type="Pfam" id="PF13712"/>
    </source>
</evidence>
<proteinExistence type="predicted"/>
<dbReference type="Gene3D" id="3.90.550.10">
    <property type="entry name" value="Spore Coat Polysaccharide Biosynthesis Protein SpsA, Chain A"/>
    <property type="match status" value="1"/>
</dbReference>
<dbReference type="AlphaFoldDB" id="A0A395VBE3"/>
<dbReference type="InterPro" id="IPR059123">
    <property type="entry name" value="StrF_dom"/>
</dbReference>
<comment type="caution">
    <text evidence="2">The sequence shown here is derived from an EMBL/GenBank/DDBJ whole genome shotgun (WGS) entry which is preliminary data.</text>
</comment>
<reference evidence="2 3" key="1">
    <citation type="submission" date="2018-08" db="EMBL/GenBank/DDBJ databases">
        <title>A genome reference for cultivated species of the human gut microbiota.</title>
        <authorList>
            <person name="Zou Y."/>
            <person name="Xue W."/>
            <person name="Luo G."/>
        </authorList>
    </citation>
    <scope>NUCLEOTIDE SEQUENCE [LARGE SCALE GENOMIC DNA]</scope>
    <source>
        <strain evidence="2 3">AF22-12AC</strain>
    </source>
</reference>
<protein>
    <recommendedName>
        <fullName evidence="1">Streptomycin biosynthesis protein StrF domain-containing protein</fullName>
    </recommendedName>
</protein>